<gene>
    <name evidence="2" type="ORF">FHS90_001030</name>
</gene>
<evidence type="ECO:0000313" key="3">
    <source>
        <dbReference type="Proteomes" id="UP000563094"/>
    </source>
</evidence>
<dbReference type="Proteomes" id="UP000563094">
    <property type="component" value="Unassembled WGS sequence"/>
</dbReference>
<accession>A0A839GMZ5</accession>
<evidence type="ECO:0000313" key="2">
    <source>
        <dbReference type="EMBL" id="MBA9076326.1"/>
    </source>
</evidence>
<evidence type="ECO:0000256" key="1">
    <source>
        <dbReference type="SAM" id="SignalP"/>
    </source>
</evidence>
<organism evidence="2 3">
    <name type="scientific">Rufibacter quisquiliarum</name>
    <dbReference type="NCBI Taxonomy" id="1549639"/>
    <lineage>
        <taxon>Bacteria</taxon>
        <taxon>Pseudomonadati</taxon>
        <taxon>Bacteroidota</taxon>
        <taxon>Cytophagia</taxon>
        <taxon>Cytophagales</taxon>
        <taxon>Hymenobacteraceae</taxon>
        <taxon>Rufibacter</taxon>
    </lineage>
</organism>
<feature type="signal peptide" evidence="1">
    <location>
        <begin position="1"/>
        <end position="20"/>
    </location>
</feature>
<dbReference type="EMBL" id="JACJIQ010000003">
    <property type="protein sequence ID" value="MBA9076326.1"/>
    <property type="molecule type" value="Genomic_DNA"/>
</dbReference>
<protein>
    <submittedName>
        <fullName evidence="2">Uncharacterized protein</fullName>
    </submittedName>
</protein>
<name>A0A839GMZ5_9BACT</name>
<keyword evidence="1" id="KW-0732">Signal</keyword>
<dbReference type="PROSITE" id="PS51257">
    <property type="entry name" value="PROKAR_LIPOPROTEIN"/>
    <property type="match status" value="1"/>
</dbReference>
<dbReference type="AlphaFoldDB" id="A0A839GMZ5"/>
<dbReference type="RefSeq" id="WP_182512160.1">
    <property type="nucleotide sequence ID" value="NZ_JACJIQ010000003.1"/>
</dbReference>
<feature type="chain" id="PRO_5032615692" evidence="1">
    <location>
        <begin position="21"/>
        <end position="153"/>
    </location>
</feature>
<sequence length="153" mass="17290">MKKFLSVSFLFLLSCVAVQAQTKSSGTGKPSFEDSKEWLDVKFVAYHCDINKSKGIKKVLTEEGITIDGGEVFEESIKWGDVKNFIIDKKMGKIRVIGDNVRKDKKKGENTKQTDLDLYLCKDTPYDEMQKMVKALQHAATLKGAKLVKDDMF</sequence>
<reference evidence="2 3" key="1">
    <citation type="submission" date="2020-08" db="EMBL/GenBank/DDBJ databases">
        <title>Genomic Encyclopedia of Type Strains, Phase IV (KMG-IV): sequencing the most valuable type-strain genomes for metagenomic binning, comparative biology and taxonomic classification.</title>
        <authorList>
            <person name="Goeker M."/>
        </authorList>
    </citation>
    <scope>NUCLEOTIDE SEQUENCE [LARGE SCALE GENOMIC DNA]</scope>
    <source>
        <strain evidence="2 3">DSM 29854</strain>
    </source>
</reference>
<comment type="caution">
    <text evidence="2">The sequence shown here is derived from an EMBL/GenBank/DDBJ whole genome shotgun (WGS) entry which is preliminary data.</text>
</comment>
<keyword evidence="3" id="KW-1185">Reference proteome</keyword>
<proteinExistence type="predicted"/>